<protein>
    <submittedName>
        <fullName evidence="1">Uncharacterized protein</fullName>
    </submittedName>
</protein>
<sequence>MDDLFSFILKQSTSQSLLFHTSNINDKLEKERITSVYYARSYYYLIYIQFFLDSEIGALPFGDLIRDILIDPNVYLSPPDYSSAQIFPITLKRFHTDPLPVADYLLNLLNQHKSPYIPNLKIYLPKNFIAFCNFPALYSYFTDPELNKCAYEFLKNLISLSELGCEDSPRQKKNGATNFTMPKLKMNSSLSTSELSKIAETHFPEDSPLLPISKRYSLSMAQIVYNFVLSYLLSSFSFTDILWHRVNEKIGKMVFLDYTQALNAIKVSIKESSPLLPVYVYQILYDLNQIDQQVALDIVYDFLMITFQLWQKHDGEGLTFTCNSTILRVLATQYPPYSKKIYTNEVLNVIYGRNREKRNSIKIRDIGVLESFLYNNSRISVLPSYINSCGFGNLFLCVSYFDLIIYSQCFCDNSPKMVFQQRLQTILNEQYPKSDKRRFYPFGLNYYPNWSSKGNDIESPFFGKYLNILKNGETNEGNDVKKKLINQFNAFEVLIEKKRNLQIAKDLNSSLDRLRKNAFSFVLSCFFKDRRYTQMSDVFHQSIKYSNCFHNPSSLFLQLFQSLLNVFSLPDNYISKRLRSSFILYQEKISKEDWELYNDYNGNKYLFQLASMLTTPRIGHSLGDAFRLFNYLFKQCFIVSDYYKSESVNFTSMITFIVKVSRYEFFLDIFIFFSMIIFTNQEIVEKIDLDIIHNWEKFFCGFRSNEPLFQDILNDDQLSRFVREQM</sequence>
<comment type="caution">
    <text evidence="1">The sequence shown here is derived from an EMBL/GenBank/DDBJ whole genome shotgun (WGS) entry which is preliminary data.</text>
</comment>
<dbReference type="Proteomes" id="UP001470230">
    <property type="component" value="Unassembled WGS sequence"/>
</dbReference>
<gene>
    <name evidence="1" type="ORF">M9Y10_013660</name>
</gene>
<name>A0ABR2L0K5_9EUKA</name>
<keyword evidence="2" id="KW-1185">Reference proteome</keyword>
<accession>A0ABR2L0K5</accession>
<evidence type="ECO:0000313" key="2">
    <source>
        <dbReference type="Proteomes" id="UP001470230"/>
    </source>
</evidence>
<proteinExistence type="predicted"/>
<evidence type="ECO:0000313" key="1">
    <source>
        <dbReference type="EMBL" id="KAK8895775.1"/>
    </source>
</evidence>
<reference evidence="1 2" key="1">
    <citation type="submission" date="2024-04" db="EMBL/GenBank/DDBJ databases">
        <title>Tritrichomonas musculus Genome.</title>
        <authorList>
            <person name="Alves-Ferreira E."/>
            <person name="Grigg M."/>
            <person name="Lorenzi H."/>
            <person name="Galac M."/>
        </authorList>
    </citation>
    <scope>NUCLEOTIDE SEQUENCE [LARGE SCALE GENOMIC DNA]</scope>
    <source>
        <strain evidence="1 2">EAF2021</strain>
    </source>
</reference>
<organism evidence="1 2">
    <name type="scientific">Tritrichomonas musculus</name>
    <dbReference type="NCBI Taxonomy" id="1915356"/>
    <lineage>
        <taxon>Eukaryota</taxon>
        <taxon>Metamonada</taxon>
        <taxon>Parabasalia</taxon>
        <taxon>Tritrichomonadida</taxon>
        <taxon>Tritrichomonadidae</taxon>
        <taxon>Tritrichomonas</taxon>
    </lineage>
</organism>
<dbReference type="EMBL" id="JAPFFF010000002">
    <property type="protein sequence ID" value="KAK8895775.1"/>
    <property type="molecule type" value="Genomic_DNA"/>
</dbReference>